<feature type="region of interest" description="Disordered" evidence="1">
    <location>
        <begin position="180"/>
        <end position="225"/>
    </location>
</feature>
<feature type="region of interest" description="Disordered" evidence="1">
    <location>
        <begin position="30"/>
        <end position="76"/>
    </location>
</feature>
<dbReference type="OrthoDB" id="264833at2759"/>
<proteinExistence type="predicted"/>
<organism evidence="2 3">
    <name type="scientific">Leishmania mexicana (strain MHOM/GT/2001/U1103)</name>
    <dbReference type="NCBI Taxonomy" id="929439"/>
    <lineage>
        <taxon>Eukaryota</taxon>
        <taxon>Discoba</taxon>
        <taxon>Euglenozoa</taxon>
        <taxon>Kinetoplastea</taxon>
        <taxon>Metakinetoplastina</taxon>
        <taxon>Trypanosomatida</taxon>
        <taxon>Trypanosomatidae</taxon>
        <taxon>Leishmaniinae</taxon>
        <taxon>Leishmania</taxon>
    </lineage>
</organism>
<feature type="region of interest" description="Disordered" evidence="1">
    <location>
        <begin position="838"/>
        <end position="862"/>
    </location>
</feature>
<evidence type="ECO:0000256" key="1">
    <source>
        <dbReference type="SAM" id="MobiDB-lite"/>
    </source>
</evidence>
<feature type="region of interest" description="Disordered" evidence="1">
    <location>
        <begin position="470"/>
        <end position="556"/>
    </location>
</feature>
<name>E9AP15_LEIMU</name>
<accession>E9AP15</accession>
<dbReference type="Proteomes" id="UP000007259">
    <property type="component" value="Chromosome 12"/>
</dbReference>
<feature type="compositionally biased region" description="Basic and acidic residues" evidence="1">
    <location>
        <begin position="113"/>
        <end position="122"/>
    </location>
</feature>
<feature type="compositionally biased region" description="Low complexity" evidence="1">
    <location>
        <begin position="471"/>
        <end position="482"/>
    </location>
</feature>
<feature type="region of interest" description="Disordered" evidence="1">
    <location>
        <begin position="296"/>
        <end position="333"/>
    </location>
</feature>
<feature type="region of interest" description="Disordered" evidence="1">
    <location>
        <begin position="346"/>
        <end position="456"/>
    </location>
</feature>
<protein>
    <submittedName>
        <fullName evidence="2">Uncharacterized protein</fullName>
    </submittedName>
</protein>
<dbReference type="PhylomeDB" id="E9AP15"/>
<dbReference type="AlphaFoldDB" id="E9AP15"/>
<sequence length="1128" mass="120591">MRHLLREVKLPFMDVHLIETYLFHLARSTPPTESIGKEATSDVPVSGGRARPEPGICPEATRPPPPTLPGVGPKSTTAARPVAVATISRAPRPEVAEGSKAELYSGFKASTWDSERHQDGHTDNAAAGRTPPRWGSKRIADDDCFATAQADRHAKALGPCPSTTDPPNTIDKVDVMNCAQAEEDHPRPPPRPPRPPRCDERPQPSSHTAAVSRSTPAESCAQQQQHMPAPFPLSLLGMMERVLRGYKAALAVALRAVMHREAVWTALQQFLNVVRSDWAPLAAHVSEVAAPVASREHGKSNRAAKGTLGSSGISEALPRVRSPRDGVGSSGDMAVGACRSEALVSPPYTAHGMSSSASMAESDGGNPKRGPTPEKQAPLHTSSDRTGTVVDGETTRSSSATLLKSTVPPAESAARHEDTGVRTTSCESEGHADIRAQPPEATGGAEKGRHPRGQQCPSLRLSVESLRQTSAQFAGGAANEAASLDGSLPCKAQPPPPRTAPRLLSVPISTPPSRASAARDAASALAPARARSVAAQSRRTLDRADPLRSSGAGGAVHSTAAQRTLALRHAFLALPSKQQACRAHQSTTPADGTRRRSHSAPCVTEAAFYSPSPPCDSSFFVTPRARIMARHGAEAGGVPLRTRRLVLHPGDSVSPMTARVYRPLHASSASSAPWRQELHDASQVTRRAGSERTARPHSGLVPSLGMRLHAVSRQVYADCLYHYLYYLQRTTLAVVEAVDELRRHHLSHAAPFVVERRNYLLEVLMQTSVLACDAAVQWLMHESTLESDGDLTGGGDQRPVAGQPSDLTSDAAYCSTLLPGAAQQACDHVSDARRWTPEMPCPTSSRQCGAAPAQEIEPAGERAAQRALQRAVARGQWPEQFLRAPLMSTHASLARYAATPRFLARLDEAPSTSPGARQETTSRATQPGDGGRAQNSVPTTTPPASVSLSPLRLVLPADVLDIYGGDAAAPEDERHEARIASPYSVRSGAAPSAAALGRRLESGEHLLHLEVATQLAYLQTCMQCVLQHEYMVYLRGMSEVHRRFYADERAMGMLRHGAAGQVCATDCEKTGAAVTHVGSPAQRGSADVTMTRDRYDRVSIKDELLRADWMRELQESWRLLMSGSSSVA</sequence>
<feature type="compositionally biased region" description="Polar residues" evidence="1">
    <location>
        <begin position="910"/>
        <end position="925"/>
    </location>
</feature>
<evidence type="ECO:0000313" key="3">
    <source>
        <dbReference type="Proteomes" id="UP000007259"/>
    </source>
</evidence>
<dbReference type="OMA" id="PLMSTHA"/>
<keyword evidence="3" id="KW-1185">Reference proteome</keyword>
<gene>
    <name evidence="2" type="ORF">LMXM_12_1150</name>
</gene>
<feature type="compositionally biased region" description="Polar residues" evidence="1">
    <location>
        <begin position="395"/>
        <end position="404"/>
    </location>
</feature>
<dbReference type="RefSeq" id="XP_003873192.1">
    <property type="nucleotide sequence ID" value="XM_003873143.1"/>
</dbReference>
<feature type="region of interest" description="Disordered" evidence="1">
    <location>
        <begin position="112"/>
        <end position="138"/>
    </location>
</feature>
<dbReference type="VEuPathDB" id="TriTrypDB:LmxM.12.1150"/>
<dbReference type="EMBL" id="FR799565">
    <property type="protein sequence ID" value="CBZ24679.1"/>
    <property type="molecule type" value="Genomic_DNA"/>
</dbReference>
<feature type="region of interest" description="Disordered" evidence="1">
    <location>
        <begin position="908"/>
        <end position="947"/>
    </location>
</feature>
<evidence type="ECO:0000313" key="2">
    <source>
        <dbReference type="EMBL" id="CBZ24679.1"/>
    </source>
</evidence>
<dbReference type="KEGG" id="lmi:LMXM_12_1150"/>
<feature type="compositionally biased region" description="Polar residues" evidence="1">
    <location>
        <begin position="203"/>
        <end position="225"/>
    </location>
</feature>
<reference evidence="2 3" key="1">
    <citation type="journal article" date="2011" name="Genome Res.">
        <title>Chromosome and gene copy number variation allow major structural change between species and strains of Leishmania.</title>
        <authorList>
            <person name="Rogers M.B."/>
            <person name="Hilley J.D."/>
            <person name="Dickens N.J."/>
            <person name="Wilkes J."/>
            <person name="Bates P.A."/>
            <person name="Depledge D.P."/>
            <person name="Harris D."/>
            <person name="Her Y."/>
            <person name="Herzyk P."/>
            <person name="Imamura H."/>
            <person name="Otto T.D."/>
            <person name="Sanders M."/>
            <person name="Seeger K."/>
            <person name="Dujardin J.C."/>
            <person name="Berriman M."/>
            <person name="Smith D.F."/>
            <person name="Hertz-Fowler C."/>
            <person name="Mottram J.C."/>
        </authorList>
    </citation>
    <scope>NUCLEOTIDE SEQUENCE [LARGE SCALE GENOMIC DNA]</scope>
    <source>
        <strain evidence="2 3">MHOM/GT/2001/U1103</strain>
    </source>
</reference>
<dbReference type="GeneID" id="13455001"/>
<feature type="compositionally biased region" description="Low complexity" evidence="1">
    <location>
        <begin position="511"/>
        <end position="538"/>
    </location>
</feature>